<dbReference type="PANTHER" id="PTHR46104">
    <property type="entry name" value="GENE 9195-RELATED-RELATED"/>
    <property type="match status" value="1"/>
</dbReference>
<feature type="compositionally biased region" description="Basic residues" evidence="1">
    <location>
        <begin position="4117"/>
        <end position="4127"/>
    </location>
</feature>
<evidence type="ECO:0000313" key="4">
    <source>
        <dbReference type="EMBL" id="RHY18659.1"/>
    </source>
</evidence>
<dbReference type="SMART" id="SM01411">
    <property type="entry name" value="Ephrin_rec_like"/>
    <property type="match status" value="7"/>
</dbReference>
<sequence length="4414" mass="483216">MPISPTETGSFALEFQGAKTPAILYNSPLAQLQAALEALDTVGTLRITTSIQTGYNVWAITFLQNTGLLPLLVVDSSSLVVVAPALVSVQSVQVTSTVALGGSFAVSYNGQSTVDIPVRSSATDVQAAIQALPTVQNPVLVTRTDLDCNGGASWIVTFVSTSAANGNIPTMTMQGAKVTGTLSQSSVSPVTDSNALGGSFKLSFQGTLSPTLYLTTTETAMAAAVQTLTQVPVASVTRRGPTAVNGYSWQVTFGGAPSLIPDILGVSFLTGIGATVRATTTRVAQVLEIQQLTLSASSFIGGSFRLQVGSLQTLPLPSDASATAVQNALNALVNVGTFAVSKSAVIDVYGSCSWQITFLTLAGNQNMIQVLPTTLAGKPSLFDSGSRDVRLVMTELQAGMGGPLAGTFRLSVDGSALSDPISYDATASEVQRVLQAIEPVQVSTSGVFGLNNIMTWSVTFTTPKPTGRILTAVTTGLTPGSASVVFGTTRPGVVQEIRRITTTLTSGAFVCTFASKTSGSIPFNANSTVFGTALSAIAELGTLDVSGTNPWLVTFTQLSAPIPVLSCGPTQGVTTVQTSTSSALSGTFKLGFNNVWTTALAPNASALTIQNAINAVMGAGSVTVSGASVVLNNGQRWDVTFTNKPGTWPLLTVDKTLLVGTNAAVQVTRKVTGNYVVGTFQVAVNGRTTVPLTPQATAGDLMAALQSALSCRACTSVVRSPPLSAGGYAWTVQFRLYDAFLQTFSTQLDPSTNPISVVQSTLNCTGLSVQVTRTITGSSPISGSFVLRYRDQPTVPIPWDATPETVLLAVQHIKSIPKGLFQVTRSGPFVTGGMQWRITFPFNIPYPSEVFKPVSFLAGSNPGIAVTVGTPQTIPVQGTFALQFQSQVTSPIAFNANASDMATALQRLSSLSGGVTVTTLHSPWLNTFKWRVSFTSLANAGPMALLSSPIFQVNGSTPHITFVKVVNGTSNALQRVTISAAAATPTGTFTLSYLGVASPVVLAASCSALEFASALNALSAVGKTTVERTVALNGQIGFTWYILFTDSYVDKVAIALNTGQLLPTTGLVVSVALVPSKTTPISGSFQVQYGQTCIDGIDTSSCVPAVTSTLPYNVDATTLQHELSMLPGLSSVQVSRSVAADYLRGYTWLVSFPDTLGNLAMLRTSSALTGSNAKVEVSVERAGVTFDESKVAVAVSQNGQDYTTMSTVVYQYVQTILVYSTFPNHGPVFGGTEVVVYGDYFTNSSTLYCRFGTTVVSAATYFNSTTLTCIAPSVQSPRQVFIDVSTNSKRSSYSNTTTAAFTYDAPVSLKSVTPTLGPATGNFSVEIYGGPFPRTDELRCRFGSVVVQALWVQTDAIQCTAPTQLQPGTVPLEVSVNNQDYTSSRHPFYFYPCPTLRRIFPVFGPAFAAGSRVDVFGTGFVNSSGLVCRFGEHVLPASFRSPFQLTCLTPPLDPYSGGLQPLPLSEQRHAYPDPSTGTRLLFPTARHFPLVQGRLVSVEISNNHQDFTFTGINYLYYQDATVSAIKPTQLYAAANVGLFVQGLNFINSTLLACRVGVSTVPGVFVTSWLVLCPMQTTHLKASLPSTWTTGHLPTDDILPTFASPQLLFVEVANNGIDFSSNRVTLEYLGQCPTGYYCPPVSQGSRLACPRGSYCPGQGNANYTLCPRGTYQPLPSQSECLRCPIGYHCPHIGLHVPRICPAGFVCDVTGIETADQPCPVGHFCLEGTATTATTCGHRLASRKLGVTYSHAERGSTVRKGRDGVASQPILGARQTACWDNSTQDFGLQLSSSPSRFWLELQQMPLSSSTLDFEPIRGRYCMDDACLAVSPSLDVMNNTIMDYHGLFSLRRPVPCPRGMYCHAGTAGNSSVLKNFTSPQPCFESMYCPEGSDSPSGQGDCPGGFYCPFGIKIPCPAGTYCPTPGSYDPLGCPPGTFNAMVGQTQCTPCPEGYICPGFNRIQPVLCPPGYVCSKPELATPNLRCPPGYYCYAGRLTSDPFRNDTTLRPYPCKPGTFCLGGVISDLVVTGNYDYAQNCTAGFYCELASFSPKGIGMCPPGFYCPAGTAVPIPTPKGSFAARNGTVQAALCSPSFYAPTIETVECYPCPPGTTCPDDGTAVATICPPGTYRSTFEADGITCVPCPQGTWSKNWGLREVGECILCPPGTVCATDGMTNPCSQSDLPLPYVPTNLNESVPECLARGSQFYFGVLLEPWIDDLGVGPHFLPHISGQCYYNPQPMGSPLYLRFTEYFGPLFDIATGAPHQGYGDVSQLPVPGYFERGSQFVDLMHSTLYDLKQNCTRGFFFKDKWFPGTCEADVICYSDKTAQALICPEGYICNEATTDALALATPCAPGYVCGFGTTPDAYLESPMGQFNMLCPRSFFCPEATGIGLMKRHACPANYFCPTGTVDPYMGAIANDAERRQIPPADADPFRHVDHVAYLREGDVREFSLHDKRCLDGVDPELLNTFTTNESGGVVNAALESQLLCARDNKWRHVFNAIQRRECDCVHQVQVTLDLFALWQCNNTCTSVFAQASWQVAQSSTNGLRFAKYSTTVYSTFASLAADIMRDMKPFLAPHSISKGQIYTAQAPDELFDLYTGVQNILQYKERLLDWVNFNPSTNDILRLDMCECQRMFKCPNGTVSPVGSDNLFDCVKAGVVLRRRDLVPSGHARQVNGKVLLCVCMYINGPVDLVGSDFTFLSGTGAPVSHIVLDPLEVAIVTINATQLERNMTYDDHYQISIYKNCKPCPPLYQCNLYMDPVGCTYPFNDNSTGQTMYDSCMSMYHDDSAICDANALFCETRGRVRPDGSVVPVPGCCSCERLDMPVYFDANRPVLGFPDDKHGMIQFTISAVAQTELTIVVELLHGLYYNGFEATFVPTNVDVSIFTPSRARYTPEVPTTDSFFSVLVQDDFDAMALPLNLPMSKVRTPKEMTFQSHMERSVFIDRVSDILVGDPSFAGRHGLTRLSHAQAMLGATISNDSQLLWNDFLGLDLVPDGVGDVAFSDAWWLKAQPNGLTYLAMPYLPFFSACAGYDSHMSIAKLLESHPDCDFVEYNATHEVDELIWRKMTVPLADECSLFNLNGIDLQCMFEENLAGGSDKPRWYEVDSGTPLFHLTKYPIPVHNFIGNDSVASPIYWGQTSTFDNLIGTTDLITVSVGPDSNGYPLVVPQTVTLTIHYYQILKGYKIFVNAQIDFDDQCVISNVDADVLNAAANGTLLSVKYMASYLVGIDIYPCEKNVVTGEILSKGYTLSVMFSALPWMDLLNQFQFSFQVYVMLFSIIGAGSVVQGYFIYLINRLFTKMRHPPPFRLVQFIKATAPQPTMGMVYVTLPTAACSMLLYTWWNVFKSSHPVVNPNLFSFEHISGDWLYISALDVAHIKLFKAGRLGTSVVALGVYMLLLGAKLMLPDHMDPQKEDNIMNQNALQMEPTDPFALRDIPSAGNDKEEDEDGYWNPLLWKRMNLLLVTAITVLTQLFIWEFSYSSLFTTNCYQFLVVYKILEHLYDSFFEAFLGDAFLTQPVAVVVAVTEGLITMAAPDFFGFVMSFIIMQSIMIIERLFFNPFLAYCTAMMPKWKRQLHRMFRKKRRRTRDQKAAEEAEWRKICQDIEEKATGIEAIIDAYNNYAGETASLFLNPLVMAFIYVFARETQIPALYSILETDLSYYILFSMVTLPFATVLDVVLWNTQELIHGWKAFEYATYQRHRFSIRKERWQMNMKVKDKSLEEEFQTVDVLCFSSQYYFLTFLYASGVLFVMFGASIWIRKQYNPLGDRLFVVIVVMVFAMGVAVTNVSLYIGNKLRIWVPRALRGTIDDDIAAKLALGAGRQEDLELERMEMQALNSERFRHRFLEKNRPWILQHMVELFTPRTLQLPGPLNDGKPAVEYVRDIYNELMNMGEGRRLKGDRSDISSDDEDELFKQRRNWSNVPVEGTTKDLALFWLAKARKRRLFGKFIGGILLGKKEDTCKVCQKQEAGGYVMSVDIATPDGLEQDKLGLDRLIRGFEGQYGDTEADADLWKAYFRQHATFITLCNVCTSALEQKRLARLVQPVGKQTKTRADDLSSDEEDGGQDMVFEAMVVSRTSVEGRAMSKWLQAARKRLGGVFPRENARVEMEAYAERMRAKKARKTKKKRPDSDDDDPSVHWKVNLTEASRALLLRWVWQAREDQYKVFREKGMKLRATVAAVAAKMHEVDDWFFSKEMRVEGVTLKSTAETLTEDQLALEDDIDVKKRAMAQELDVYVNEKRAAMTKESDLFNNMVESERAALKTKVTARETELLEEKKRKEVEFLEIQKQAKADNGGRVPPMLLQEHRAYLVKMDDDRRKERDDAEVLAGEKENQKQDAFNRKLALSEAGIINRQALTAHRLLALRKDMMNTLRMQEKSWQNKASGWLEKATRKVAVKEQEDAENALAMKKRKKV</sequence>
<dbReference type="SMART" id="SM00429">
    <property type="entry name" value="IPT"/>
    <property type="match status" value="2"/>
</dbReference>
<keyword evidence="2" id="KW-0472">Membrane</keyword>
<protein>
    <recommendedName>
        <fullName evidence="3">IPT/TIG domain-containing protein</fullName>
    </recommendedName>
</protein>
<feature type="transmembrane region" description="Helical" evidence="2">
    <location>
        <begin position="3536"/>
        <end position="3557"/>
    </location>
</feature>
<feature type="transmembrane region" description="Helical" evidence="2">
    <location>
        <begin position="3271"/>
        <end position="3293"/>
    </location>
</feature>
<name>A0A397BHK9_APHAT</name>
<feature type="transmembrane region" description="Helical" evidence="2">
    <location>
        <begin position="3460"/>
        <end position="3483"/>
    </location>
</feature>
<keyword evidence="2" id="KW-1133">Transmembrane helix</keyword>
<dbReference type="PANTHER" id="PTHR46104:SF1">
    <property type="entry name" value="GENE 9195-RELATED"/>
    <property type="match status" value="1"/>
</dbReference>
<feature type="transmembrane region" description="Helical" evidence="2">
    <location>
        <begin position="3769"/>
        <end position="3791"/>
    </location>
</feature>
<evidence type="ECO:0000259" key="3">
    <source>
        <dbReference type="SMART" id="SM00429"/>
    </source>
</evidence>
<dbReference type="EMBL" id="QUTA01004718">
    <property type="protein sequence ID" value="RHY18659.1"/>
    <property type="molecule type" value="Genomic_DNA"/>
</dbReference>
<dbReference type="InterPro" id="IPR013783">
    <property type="entry name" value="Ig-like_fold"/>
</dbReference>
<feature type="transmembrane region" description="Helical" evidence="2">
    <location>
        <begin position="3658"/>
        <end position="3680"/>
    </location>
</feature>
<evidence type="ECO:0000256" key="2">
    <source>
        <dbReference type="SAM" id="Phobius"/>
    </source>
</evidence>
<dbReference type="VEuPathDB" id="FungiDB:H257_15484"/>
<organism evidence="4 5">
    <name type="scientific">Aphanomyces astaci</name>
    <name type="common">Crayfish plague agent</name>
    <dbReference type="NCBI Taxonomy" id="112090"/>
    <lineage>
        <taxon>Eukaryota</taxon>
        <taxon>Sar</taxon>
        <taxon>Stramenopiles</taxon>
        <taxon>Oomycota</taxon>
        <taxon>Saprolegniomycetes</taxon>
        <taxon>Saprolegniales</taxon>
        <taxon>Verrucalvaceae</taxon>
        <taxon>Aphanomyces</taxon>
    </lineage>
</organism>
<feature type="domain" description="IPT/TIG" evidence="3">
    <location>
        <begin position="1215"/>
        <end position="1304"/>
    </location>
</feature>
<feature type="transmembrane region" description="Helical" evidence="2">
    <location>
        <begin position="3625"/>
        <end position="3642"/>
    </location>
</feature>
<evidence type="ECO:0000256" key="1">
    <source>
        <dbReference type="SAM" id="MobiDB-lite"/>
    </source>
</evidence>
<feature type="transmembrane region" description="Helical" evidence="2">
    <location>
        <begin position="3322"/>
        <end position="3341"/>
    </location>
</feature>
<accession>A0A397BHK9</accession>
<feature type="transmembrane region" description="Helical" evidence="2">
    <location>
        <begin position="3503"/>
        <end position="3524"/>
    </location>
</feature>
<dbReference type="InterPro" id="IPR009030">
    <property type="entry name" value="Growth_fac_rcpt_cys_sf"/>
</dbReference>
<comment type="caution">
    <text evidence="4">The sequence shown here is derived from an EMBL/GenBank/DDBJ whole genome shotgun (WGS) entry which is preliminary data.</text>
</comment>
<dbReference type="Pfam" id="PF01833">
    <property type="entry name" value="TIG"/>
    <property type="match status" value="3"/>
</dbReference>
<evidence type="ECO:0000313" key="5">
    <source>
        <dbReference type="Proteomes" id="UP000266239"/>
    </source>
</evidence>
<keyword evidence="2" id="KW-0812">Transmembrane</keyword>
<proteinExistence type="predicted"/>
<dbReference type="SUPFAM" id="SSF81296">
    <property type="entry name" value="E set domains"/>
    <property type="match status" value="3"/>
</dbReference>
<feature type="domain" description="IPT/TIG" evidence="3">
    <location>
        <begin position="1306"/>
        <end position="1391"/>
    </location>
</feature>
<feature type="transmembrane region" description="Helical" evidence="2">
    <location>
        <begin position="3384"/>
        <end position="3404"/>
    </location>
</feature>
<gene>
    <name evidence="4" type="ORF">DYB25_002655</name>
</gene>
<dbReference type="InterPro" id="IPR014756">
    <property type="entry name" value="Ig_E-set"/>
</dbReference>
<dbReference type="SUPFAM" id="SSF57184">
    <property type="entry name" value="Growth factor receptor domain"/>
    <property type="match status" value="1"/>
</dbReference>
<dbReference type="InterPro" id="IPR002909">
    <property type="entry name" value="IPT_dom"/>
</dbReference>
<dbReference type="Gene3D" id="2.60.40.10">
    <property type="entry name" value="Immunoglobulins"/>
    <property type="match status" value="3"/>
</dbReference>
<feature type="transmembrane region" description="Helical" evidence="2">
    <location>
        <begin position="3736"/>
        <end position="3757"/>
    </location>
</feature>
<feature type="region of interest" description="Disordered" evidence="1">
    <location>
        <begin position="4117"/>
        <end position="4136"/>
    </location>
</feature>
<dbReference type="CDD" id="cd00102">
    <property type="entry name" value="IPT"/>
    <property type="match status" value="2"/>
</dbReference>
<dbReference type="Gene3D" id="2.10.50.10">
    <property type="entry name" value="Tumor Necrosis Factor Receptor, subunit A, domain 2"/>
    <property type="match status" value="3"/>
</dbReference>
<dbReference type="Proteomes" id="UP000266239">
    <property type="component" value="Unassembled WGS sequence"/>
</dbReference>
<reference evidence="4 5" key="1">
    <citation type="submission" date="2018-08" db="EMBL/GenBank/DDBJ databases">
        <title>Aphanomyces genome sequencing and annotation.</title>
        <authorList>
            <person name="Minardi D."/>
            <person name="Oidtmann B."/>
            <person name="Van Der Giezen M."/>
            <person name="Studholme D.J."/>
        </authorList>
    </citation>
    <scope>NUCLEOTIDE SEQUENCE [LARGE SCALE GENOMIC DNA]</scope>
    <source>
        <strain evidence="4 5">Yx</strain>
    </source>
</reference>
<dbReference type="CDD" id="cd00185">
    <property type="entry name" value="TNFRSF"/>
    <property type="match status" value="1"/>
</dbReference>